<dbReference type="AlphaFoldDB" id="A0A1G1VJF6"/>
<dbReference type="SUPFAM" id="SSF56112">
    <property type="entry name" value="Protein kinase-like (PK-like)"/>
    <property type="match status" value="1"/>
</dbReference>
<protein>
    <recommendedName>
        <fullName evidence="3">Aminoglycoside phosphotransferase domain-containing protein</fullName>
    </recommendedName>
</protein>
<gene>
    <name evidence="1" type="ORF">A2784_01145</name>
</gene>
<accession>A0A1G1VJF6</accession>
<reference evidence="1 2" key="1">
    <citation type="journal article" date="2016" name="Nat. Commun.">
        <title>Thousands of microbial genomes shed light on interconnected biogeochemical processes in an aquifer system.</title>
        <authorList>
            <person name="Anantharaman K."/>
            <person name="Brown C.T."/>
            <person name="Hug L.A."/>
            <person name="Sharon I."/>
            <person name="Castelle C.J."/>
            <person name="Probst A.J."/>
            <person name="Thomas B.C."/>
            <person name="Singh A."/>
            <person name="Wilkins M.J."/>
            <person name="Karaoz U."/>
            <person name="Brodie E.L."/>
            <person name="Williams K.H."/>
            <person name="Hubbard S.S."/>
            <person name="Banfield J.F."/>
        </authorList>
    </citation>
    <scope>NUCLEOTIDE SEQUENCE [LARGE SCALE GENOMIC DNA]</scope>
</reference>
<dbReference type="InterPro" id="IPR011009">
    <property type="entry name" value="Kinase-like_dom_sf"/>
</dbReference>
<name>A0A1G1VJF6_9BACT</name>
<proteinExistence type="predicted"/>
<comment type="caution">
    <text evidence="1">The sequence shown here is derived from an EMBL/GenBank/DDBJ whole genome shotgun (WGS) entry which is preliminary data.</text>
</comment>
<dbReference type="Proteomes" id="UP000177324">
    <property type="component" value="Unassembled WGS sequence"/>
</dbReference>
<dbReference type="EMBL" id="MHCH01000064">
    <property type="protein sequence ID" value="OGY15561.1"/>
    <property type="molecule type" value="Genomic_DNA"/>
</dbReference>
<evidence type="ECO:0008006" key="3">
    <source>
        <dbReference type="Google" id="ProtNLM"/>
    </source>
</evidence>
<sequence length="255" mass="28361">MARAELELPDLTRGLKLPEGMELAGDEVVIPQGNLNRMVPVHYKNRFYLLRLPMTAEEVRPTHEVIATEYEALGFTGLGGGYGFRTLTEQVEFVQKCQALGLGVGGLERWDGLTIARYQPGMRLSHYNRMAEADVGVTLRFLDTVVSAHQQGVVLGDRWTPNALVTPIGDIVHIDFDIALSGPVAREFELSQAIFYGSQSTNLVVAKAVALWWQAMSGFGKYDGDVVEYFLKNHQTYNESHPDMANPYPMIIEGD</sequence>
<evidence type="ECO:0000313" key="1">
    <source>
        <dbReference type="EMBL" id="OGY15561.1"/>
    </source>
</evidence>
<evidence type="ECO:0000313" key="2">
    <source>
        <dbReference type="Proteomes" id="UP000177324"/>
    </source>
</evidence>
<dbReference type="STRING" id="1797589.A2784_01145"/>
<organism evidence="1 2">
    <name type="scientific">Candidatus Chisholmbacteria bacterium RIFCSPHIGHO2_01_FULL_48_12</name>
    <dbReference type="NCBI Taxonomy" id="1797589"/>
    <lineage>
        <taxon>Bacteria</taxon>
        <taxon>Candidatus Chisholmiibacteriota</taxon>
    </lineage>
</organism>